<sequence length="67" mass="7758">MPWKEESRNLEKFLGNQFPDWLGNLPLLAAPSNNHRPPKWADPLFGFVCVVDELLERSKGDLHEFLP</sequence>
<gene>
    <name evidence="1" type="ORF">D5R40_32250</name>
</gene>
<evidence type="ECO:0000313" key="2">
    <source>
        <dbReference type="Proteomes" id="UP000269154"/>
    </source>
</evidence>
<accession>A0A3N6P1T6</accession>
<protein>
    <submittedName>
        <fullName evidence="1">Uncharacterized protein</fullName>
    </submittedName>
</protein>
<proteinExistence type="predicted"/>
<reference evidence="1 2" key="1">
    <citation type="journal article" date="2018" name="ACS Chem. Biol.">
        <title>Ketoreductase domain dysfunction expands chemodiversity: malyngamide biosynthesis in the cyanobacterium Okeania hirsuta.</title>
        <authorList>
            <person name="Moss N.A."/>
            <person name="Leao T."/>
            <person name="Rankin M."/>
            <person name="McCullough T.M."/>
            <person name="Qu P."/>
            <person name="Korobeynikov A."/>
            <person name="Smith J.L."/>
            <person name="Gerwick L."/>
            <person name="Gerwick W.H."/>
        </authorList>
    </citation>
    <scope>NUCLEOTIDE SEQUENCE [LARGE SCALE GENOMIC DNA]</scope>
    <source>
        <strain evidence="1 2">PAB10Feb10-1</strain>
    </source>
</reference>
<dbReference type="EMBL" id="RCBY01000430">
    <property type="protein sequence ID" value="RQH19901.1"/>
    <property type="molecule type" value="Genomic_DNA"/>
</dbReference>
<dbReference type="AlphaFoldDB" id="A0A3N6P1T6"/>
<keyword evidence="2" id="KW-1185">Reference proteome</keyword>
<evidence type="ECO:0000313" key="1">
    <source>
        <dbReference type="EMBL" id="RQH19901.1"/>
    </source>
</evidence>
<comment type="caution">
    <text evidence="1">The sequence shown here is derived from an EMBL/GenBank/DDBJ whole genome shotgun (WGS) entry which is preliminary data.</text>
</comment>
<organism evidence="1 2">
    <name type="scientific">Okeania hirsuta</name>
    <dbReference type="NCBI Taxonomy" id="1458930"/>
    <lineage>
        <taxon>Bacteria</taxon>
        <taxon>Bacillati</taxon>
        <taxon>Cyanobacteriota</taxon>
        <taxon>Cyanophyceae</taxon>
        <taxon>Oscillatoriophycideae</taxon>
        <taxon>Oscillatoriales</taxon>
        <taxon>Microcoleaceae</taxon>
        <taxon>Okeania</taxon>
    </lineage>
</organism>
<dbReference type="Proteomes" id="UP000269154">
    <property type="component" value="Unassembled WGS sequence"/>
</dbReference>
<name>A0A3N6P1T6_9CYAN</name>